<dbReference type="AlphaFoldDB" id="A0A157ZFI3"/>
<gene>
    <name evidence="2" type="ORF">AWB82_00637</name>
</gene>
<organism evidence="2 3">
    <name type="scientific">Caballeronia glebae</name>
    <dbReference type="NCBI Taxonomy" id="1777143"/>
    <lineage>
        <taxon>Bacteria</taxon>
        <taxon>Pseudomonadati</taxon>
        <taxon>Pseudomonadota</taxon>
        <taxon>Betaproteobacteria</taxon>
        <taxon>Burkholderiales</taxon>
        <taxon>Burkholderiaceae</taxon>
        <taxon>Caballeronia</taxon>
    </lineage>
</organism>
<name>A0A157ZFI3_9BURK</name>
<reference evidence="2" key="1">
    <citation type="submission" date="2016-01" db="EMBL/GenBank/DDBJ databases">
        <authorList>
            <person name="Peeters C."/>
        </authorList>
    </citation>
    <scope>NUCLEOTIDE SEQUENCE [LARGE SCALE GENOMIC DNA]</scope>
    <source>
        <strain evidence="2">LMG 29325</strain>
    </source>
</reference>
<evidence type="ECO:0000313" key="3">
    <source>
        <dbReference type="Proteomes" id="UP000054596"/>
    </source>
</evidence>
<dbReference type="OrthoDB" id="9104210at2"/>
<proteinExistence type="predicted"/>
<feature type="compositionally biased region" description="Basic and acidic residues" evidence="1">
    <location>
        <begin position="1"/>
        <end position="11"/>
    </location>
</feature>
<comment type="caution">
    <text evidence="2">The sequence shown here is derived from an EMBL/GenBank/DDBJ whole genome shotgun (WGS) entry which is preliminary data.</text>
</comment>
<keyword evidence="3" id="KW-1185">Reference proteome</keyword>
<feature type="region of interest" description="Disordered" evidence="1">
    <location>
        <begin position="1"/>
        <end position="38"/>
    </location>
</feature>
<accession>A0A157ZFI3</accession>
<dbReference type="EMBL" id="FCOJ02000003">
    <property type="protein sequence ID" value="SAK44322.1"/>
    <property type="molecule type" value="Genomic_DNA"/>
</dbReference>
<dbReference type="RefSeq" id="WP_086965690.1">
    <property type="nucleotide sequence ID" value="NZ_FCOJ02000003.1"/>
</dbReference>
<dbReference type="Proteomes" id="UP000054596">
    <property type="component" value="Unassembled WGS sequence"/>
</dbReference>
<evidence type="ECO:0000313" key="2">
    <source>
        <dbReference type="EMBL" id="SAK44322.1"/>
    </source>
</evidence>
<evidence type="ECO:0000256" key="1">
    <source>
        <dbReference type="SAM" id="MobiDB-lite"/>
    </source>
</evidence>
<sequence length="64" mass="7059">MPNLKLDDLQHTQELSTSEMSRIVGGDKNEPAGRPTHIDAQSGVLTFKDGSKWTMDLDGKLHPL</sequence>
<protein>
    <submittedName>
        <fullName evidence="2">Uncharacterized protein</fullName>
    </submittedName>
</protein>